<dbReference type="EMBL" id="JBJXBP010000004">
    <property type="protein sequence ID" value="KAL3834525.1"/>
    <property type="molecule type" value="Genomic_DNA"/>
</dbReference>
<gene>
    <name evidence="1" type="ORF">ACJIZ3_009261</name>
</gene>
<keyword evidence="2" id="KW-1185">Reference proteome</keyword>
<reference evidence="1 2" key="1">
    <citation type="submission" date="2024-12" db="EMBL/GenBank/DDBJ databases">
        <title>The unique morphological basis and parallel evolutionary history of personate flowers in Penstemon.</title>
        <authorList>
            <person name="Depatie T.H."/>
            <person name="Wessinger C.A."/>
        </authorList>
    </citation>
    <scope>NUCLEOTIDE SEQUENCE [LARGE SCALE GENOMIC DNA]</scope>
    <source>
        <strain evidence="1">WTNN_2</strain>
        <tissue evidence="1">Leaf</tissue>
    </source>
</reference>
<accession>A0ABD3TCT9</accession>
<proteinExistence type="predicted"/>
<protein>
    <submittedName>
        <fullName evidence="1">Uncharacterized protein</fullName>
    </submittedName>
</protein>
<evidence type="ECO:0000313" key="1">
    <source>
        <dbReference type="EMBL" id="KAL3834525.1"/>
    </source>
</evidence>
<dbReference type="AlphaFoldDB" id="A0ABD3TCT9"/>
<organism evidence="1 2">
    <name type="scientific">Penstemon smallii</name>
    <dbReference type="NCBI Taxonomy" id="265156"/>
    <lineage>
        <taxon>Eukaryota</taxon>
        <taxon>Viridiplantae</taxon>
        <taxon>Streptophyta</taxon>
        <taxon>Embryophyta</taxon>
        <taxon>Tracheophyta</taxon>
        <taxon>Spermatophyta</taxon>
        <taxon>Magnoliopsida</taxon>
        <taxon>eudicotyledons</taxon>
        <taxon>Gunneridae</taxon>
        <taxon>Pentapetalae</taxon>
        <taxon>asterids</taxon>
        <taxon>lamiids</taxon>
        <taxon>Lamiales</taxon>
        <taxon>Plantaginaceae</taxon>
        <taxon>Cheloneae</taxon>
        <taxon>Penstemon</taxon>
    </lineage>
</organism>
<comment type="caution">
    <text evidence="1">The sequence shown here is derived from an EMBL/GenBank/DDBJ whole genome shotgun (WGS) entry which is preliminary data.</text>
</comment>
<name>A0ABD3TCT9_9LAMI</name>
<dbReference type="Proteomes" id="UP001634393">
    <property type="component" value="Unassembled WGS sequence"/>
</dbReference>
<evidence type="ECO:0000313" key="2">
    <source>
        <dbReference type="Proteomes" id="UP001634393"/>
    </source>
</evidence>
<sequence>MVKVTISPDEINVSKCCYQPLPSTSNPAPVQPGPGGPLPLGTAPIPFTLPWIIFFFFPLPSPSPEGCWFWPITFPAMPSLDTVPDVALDGSNVNSSEDINSDDAAMSNIPAFFGPAVSFISIVRFPNSHMLNFSYILVLVQTDDRYVRIRIRVSGHRKQISAIKQQIKMLSVVIKVQ</sequence>